<gene>
    <name evidence="7" type="ORF">CXG81DRAFT_20285</name>
</gene>
<dbReference type="GO" id="GO:0005869">
    <property type="term" value="C:dynactin complex"/>
    <property type="evidence" value="ECO:0007669"/>
    <property type="project" value="InterPro"/>
</dbReference>
<evidence type="ECO:0000256" key="4">
    <source>
        <dbReference type="ARBA" id="ARBA00022490"/>
    </source>
</evidence>
<comment type="similarity">
    <text evidence="2">Belongs to the dynactin subunits 5/6 family. Dynactin subunit 6 subfamily.</text>
</comment>
<dbReference type="PANTHER" id="PTHR13072">
    <property type="entry name" value="DYNACTIN 6"/>
    <property type="match status" value="1"/>
</dbReference>
<proteinExistence type="inferred from homology"/>
<dbReference type="SUPFAM" id="SSF51161">
    <property type="entry name" value="Trimeric LpxA-like enzymes"/>
    <property type="match status" value="1"/>
</dbReference>
<evidence type="ECO:0000256" key="3">
    <source>
        <dbReference type="ARBA" id="ARBA00016573"/>
    </source>
</evidence>
<name>A0A4P9X3R5_9FUNG</name>
<sequence length="236" mass="23484">MDAGAPVAAAATVPPRPPFVARDAHLVHAAGAGAGAAASAPITLGPGVVVHPQARIECVHPDATVTLHADTIVEETAVVRHDGAGAMRIGAQCLLEAGATFRGRQMGPACILEPGAAVGRGCVLGARVLVGARARVPRDTVLPDDAVVYGPDGAWRRSSGVAGIAARAGPVLSPDAALTDAAAGTAATAAAAAATAPGLGSRLLLHTRHLQYLHETLPRSHARTEAGPETWALGAA</sequence>
<evidence type="ECO:0000256" key="5">
    <source>
        <dbReference type="ARBA" id="ARBA00023212"/>
    </source>
</evidence>
<evidence type="ECO:0000313" key="8">
    <source>
        <dbReference type="Proteomes" id="UP000274922"/>
    </source>
</evidence>
<evidence type="ECO:0000313" key="7">
    <source>
        <dbReference type="EMBL" id="RKO99661.1"/>
    </source>
</evidence>
<keyword evidence="5" id="KW-0206">Cytoskeleton</keyword>
<protein>
    <recommendedName>
        <fullName evidence="3">Dynactin subunit 6</fullName>
    </recommendedName>
</protein>
<dbReference type="AlphaFoldDB" id="A0A4P9X3R5"/>
<dbReference type="GO" id="GO:0070840">
    <property type="term" value="F:dynein complex binding"/>
    <property type="evidence" value="ECO:0007669"/>
    <property type="project" value="TreeGrafter"/>
</dbReference>
<keyword evidence="4" id="KW-0963">Cytoplasm</keyword>
<accession>A0A4P9X3R5</accession>
<dbReference type="EMBL" id="ML014267">
    <property type="protein sequence ID" value="RKO99661.1"/>
    <property type="molecule type" value="Genomic_DNA"/>
</dbReference>
<reference evidence="8" key="1">
    <citation type="journal article" date="2018" name="Nat. Microbiol.">
        <title>Leveraging single-cell genomics to expand the fungal tree of life.</title>
        <authorList>
            <person name="Ahrendt S.R."/>
            <person name="Quandt C.A."/>
            <person name="Ciobanu D."/>
            <person name="Clum A."/>
            <person name="Salamov A."/>
            <person name="Andreopoulos B."/>
            <person name="Cheng J.F."/>
            <person name="Woyke T."/>
            <person name="Pelin A."/>
            <person name="Henrissat B."/>
            <person name="Reynolds N.K."/>
            <person name="Benny G.L."/>
            <person name="Smith M.E."/>
            <person name="James T.Y."/>
            <person name="Grigoriev I.V."/>
        </authorList>
    </citation>
    <scope>NUCLEOTIDE SEQUENCE [LARGE SCALE GENOMIC DNA]</scope>
    <source>
        <strain evidence="8">ATCC 52028</strain>
    </source>
</reference>
<dbReference type="Proteomes" id="UP000274922">
    <property type="component" value="Unassembled WGS sequence"/>
</dbReference>
<comment type="function">
    <text evidence="6">Part of the dynactin complex that activates the molecular motor dynein for ultra-processive transport along microtubules.</text>
</comment>
<dbReference type="GO" id="GO:0007052">
    <property type="term" value="P:mitotic spindle organization"/>
    <property type="evidence" value="ECO:0007669"/>
    <property type="project" value="TreeGrafter"/>
</dbReference>
<comment type="subcellular location">
    <subcellularLocation>
        <location evidence="1">Cytoplasm</location>
        <location evidence="1">Cytoskeleton</location>
    </subcellularLocation>
</comment>
<dbReference type="Gene3D" id="2.160.10.10">
    <property type="entry name" value="Hexapeptide repeat proteins"/>
    <property type="match status" value="1"/>
</dbReference>
<dbReference type="InterPro" id="IPR011004">
    <property type="entry name" value="Trimer_LpxA-like_sf"/>
</dbReference>
<organism evidence="7 8">
    <name type="scientific">Caulochytrium protostelioides</name>
    <dbReference type="NCBI Taxonomy" id="1555241"/>
    <lineage>
        <taxon>Eukaryota</taxon>
        <taxon>Fungi</taxon>
        <taxon>Fungi incertae sedis</taxon>
        <taxon>Chytridiomycota</taxon>
        <taxon>Chytridiomycota incertae sedis</taxon>
        <taxon>Chytridiomycetes</taxon>
        <taxon>Caulochytriales</taxon>
        <taxon>Caulochytriaceae</taxon>
        <taxon>Caulochytrium</taxon>
    </lineage>
</organism>
<dbReference type="STRING" id="1555241.A0A4P9X3R5"/>
<evidence type="ECO:0000256" key="6">
    <source>
        <dbReference type="ARBA" id="ARBA00034687"/>
    </source>
</evidence>
<evidence type="ECO:0000256" key="1">
    <source>
        <dbReference type="ARBA" id="ARBA00004245"/>
    </source>
</evidence>
<dbReference type="OrthoDB" id="2355at2759"/>
<dbReference type="InterPro" id="IPR027777">
    <property type="entry name" value="DCTN6"/>
</dbReference>
<dbReference type="PANTHER" id="PTHR13072:SF0">
    <property type="entry name" value="DYNACTIN SUBUNIT 6"/>
    <property type="match status" value="1"/>
</dbReference>
<keyword evidence="8" id="KW-1185">Reference proteome</keyword>
<evidence type="ECO:0000256" key="2">
    <source>
        <dbReference type="ARBA" id="ARBA00007719"/>
    </source>
</evidence>